<organism evidence="8 9">
    <name type="scientific">Brassica carinata</name>
    <name type="common">Ethiopian mustard</name>
    <name type="synonym">Abyssinian cabbage</name>
    <dbReference type="NCBI Taxonomy" id="52824"/>
    <lineage>
        <taxon>Eukaryota</taxon>
        <taxon>Viridiplantae</taxon>
        <taxon>Streptophyta</taxon>
        <taxon>Embryophyta</taxon>
        <taxon>Tracheophyta</taxon>
        <taxon>Spermatophyta</taxon>
        <taxon>Magnoliopsida</taxon>
        <taxon>eudicotyledons</taxon>
        <taxon>Gunneridae</taxon>
        <taxon>Pentapetalae</taxon>
        <taxon>rosids</taxon>
        <taxon>malvids</taxon>
        <taxon>Brassicales</taxon>
        <taxon>Brassicaceae</taxon>
        <taxon>Brassiceae</taxon>
        <taxon>Brassica</taxon>
    </lineage>
</organism>
<keyword evidence="6" id="KW-0472">Membrane</keyword>
<dbReference type="EMBL" id="JAAMPC010000001">
    <property type="protein sequence ID" value="KAG2330282.1"/>
    <property type="molecule type" value="Genomic_DNA"/>
</dbReference>
<dbReference type="PANTHER" id="PTHR48059">
    <property type="entry name" value="POLYGALACTURONASE INHIBITOR 1"/>
    <property type="match status" value="1"/>
</dbReference>
<dbReference type="AlphaFoldDB" id="A0A8X8BDY6"/>
<dbReference type="InterPro" id="IPR032675">
    <property type="entry name" value="LRR_dom_sf"/>
</dbReference>
<keyword evidence="4 7" id="KW-0732">Signal</keyword>
<keyword evidence="3" id="KW-0433">Leucine-rich repeat</keyword>
<gene>
    <name evidence="8" type="ORF">Bca52824_001462</name>
</gene>
<dbReference type="InterPro" id="IPR051848">
    <property type="entry name" value="PGIP"/>
</dbReference>
<sequence length="420" mass="45809">MNSCSSYLLVFAIVILSRCLSPTRAATCHPDDETGLLAFKSGTSCCLWDGVNYRNTDRVVVLTVNIESVDAGIFLAGTISPSLTKLQHLEGLVFINLKNLTGPFPRFLPNSRLTGPLPVNIGALCHLDTLTVKGNQFTGPIPESISNLTRLNYLNLGGNLLSRTIPLGIANPKLMSNLNLEDKRLSGTIPNIFKPLTKLRILTVSRNGFSGTLPPSIASLAPVLAFLELSQNNLSGSIPSYLSRFKSLNTLDLSKNRFSGAVPKSLSKLTKIANINLSHNLLTYPFPVLNLANCGIKMKLDDWKPTQTDHDVSDDLSENDITGSPAMLFKEEHQLREFRASGNKLLFDMEKLSISKSLETLDLSRNIVFGKVPLTVAWLKRLNLSENHLCGKLLVTKFPASAFAGNKDCLCGYPLAPCKG</sequence>
<evidence type="ECO:0000256" key="6">
    <source>
        <dbReference type="ARBA" id="ARBA00023136"/>
    </source>
</evidence>
<feature type="signal peptide" evidence="7">
    <location>
        <begin position="1"/>
        <end position="25"/>
    </location>
</feature>
<feature type="chain" id="PRO_5036471580" evidence="7">
    <location>
        <begin position="26"/>
        <end position="420"/>
    </location>
</feature>
<dbReference type="Pfam" id="PF00560">
    <property type="entry name" value="LRR_1"/>
    <property type="match status" value="2"/>
</dbReference>
<evidence type="ECO:0000256" key="5">
    <source>
        <dbReference type="ARBA" id="ARBA00022737"/>
    </source>
</evidence>
<protein>
    <submittedName>
        <fullName evidence="8">Uncharacterized protein</fullName>
    </submittedName>
</protein>
<evidence type="ECO:0000256" key="4">
    <source>
        <dbReference type="ARBA" id="ARBA00022729"/>
    </source>
</evidence>
<dbReference type="Gene3D" id="3.80.10.10">
    <property type="entry name" value="Ribonuclease Inhibitor"/>
    <property type="match status" value="3"/>
</dbReference>
<dbReference type="FunFam" id="3.80.10.10:FF:000299">
    <property type="entry name" value="Piriformospora indica-insensitive protein 2"/>
    <property type="match status" value="1"/>
</dbReference>
<evidence type="ECO:0000256" key="7">
    <source>
        <dbReference type="SAM" id="SignalP"/>
    </source>
</evidence>
<dbReference type="SUPFAM" id="SSF52058">
    <property type="entry name" value="L domain-like"/>
    <property type="match status" value="2"/>
</dbReference>
<keyword evidence="2" id="KW-1003">Cell membrane</keyword>
<dbReference type="Proteomes" id="UP000886595">
    <property type="component" value="Unassembled WGS sequence"/>
</dbReference>
<dbReference type="GO" id="GO:0005886">
    <property type="term" value="C:plasma membrane"/>
    <property type="evidence" value="ECO:0007669"/>
    <property type="project" value="UniProtKB-SubCell"/>
</dbReference>
<dbReference type="PANTHER" id="PTHR48059:SF19">
    <property type="entry name" value="RECEPTOR-LIKE PROTEIN KINASE 5"/>
    <property type="match status" value="1"/>
</dbReference>
<proteinExistence type="predicted"/>
<evidence type="ECO:0000256" key="3">
    <source>
        <dbReference type="ARBA" id="ARBA00022614"/>
    </source>
</evidence>
<comment type="subcellular location">
    <subcellularLocation>
        <location evidence="1">Cell membrane</location>
    </subcellularLocation>
</comment>
<evidence type="ECO:0000313" key="8">
    <source>
        <dbReference type="EMBL" id="KAG2330282.1"/>
    </source>
</evidence>
<accession>A0A8X8BDY6</accession>
<dbReference type="InterPro" id="IPR001611">
    <property type="entry name" value="Leu-rich_rpt"/>
</dbReference>
<evidence type="ECO:0000313" key="9">
    <source>
        <dbReference type="Proteomes" id="UP000886595"/>
    </source>
</evidence>
<keyword evidence="5" id="KW-0677">Repeat</keyword>
<evidence type="ECO:0000256" key="1">
    <source>
        <dbReference type="ARBA" id="ARBA00004236"/>
    </source>
</evidence>
<keyword evidence="9" id="KW-1185">Reference proteome</keyword>
<reference evidence="8 9" key="1">
    <citation type="submission" date="2020-02" db="EMBL/GenBank/DDBJ databases">
        <authorList>
            <person name="Ma Q."/>
            <person name="Huang Y."/>
            <person name="Song X."/>
            <person name="Pei D."/>
        </authorList>
    </citation>
    <scope>NUCLEOTIDE SEQUENCE [LARGE SCALE GENOMIC DNA]</scope>
    <source>
        <strain evidence="8">Sxm20200214</strain>
        <tissue evidence="8">Leaf</tissue>
    </source>
</reference>
<comment type="caution">
    <text evidence="8">The sequence shown here is derived from an EMBL/GenBank/DDBJ whole genome shotgun (WGS) entry which is preliminary data.</text>
</comment>
<dbReference type="Pfam" id="PF13855">
    <property type="entry name" value="LRR_8"/>
    <property type="match status" value="1"/>
</dbReference>
<evidence type="ECO:0000256" key="2">
    <source>
        <dbReference type="ARBA" id="ARBA00022475"/>
    </source>
</evidence>
<dbReference type="OrthoDB" id="676979at2759"/>
<name>A0A8X8BDY6_BRACI</name>